<organism evidence="3 4">
    <name type="scientific">Mesorhabditis belari</name>
    <dbReference type="NCBI Taxonomy" id="2138241"/>
    <lineage>
        <taxon>Eukaryota</taxon>
        <taxon>Metazoa</taxon>
        <taxon>Ecdysozoa</taxon>
        <taxon>Nematoda</taxon>
        <taxon>Chromadorea</taxon>
        <taxon>Rhabditida</taxon>
        <taxon>Rhabditina</taxon>
        <taxon>Rhabditomorpha</taxon>
        <taxon>Rhabditoidea</taxon>
        <taxon>Rhabditidae</taxon>
        <taxon>Mesorhabditinae</taxon>
        <taxon>Mesorhabditis</taxon>
    </lineage>
</organism>
<dbReference type="GO" id="GO:0042593">
    <property type="term" value="P:glucose homeostasis"/>
    <property type="evidence" value="ECO:0007669"/>
    <property type="project" value="TreeGrafter"/>
</dbReference>
<dbReference type="Gene3D" id="3.10.20.90">
    <property type="entry name" value="Phosphatidylinositol 3-kinase Catalytic Subunit, Chain A, domain 1"/>
    <property type="match status" value="1"/>
</dbReference>
<dbReference type="Pfam" id="PF11470">
    <property type="entry name" value="TUG-UBL1"/>
    <property type="match status" value="1"/>
</dbReference>
<dbReference type="GO" id="GO:0005634">
    <property type="term" value="C:nucleus"/>
    <property type="evidence" value="ECO:0007669"/>
    <property type="project" value="TreeGrafter"/>
</dbReference>
<reference evidence="4" key="1">
    <citation type="submission" date="2024-02" db="UniProtKB">
        <authorList>
            <consortium name="WormBaseParasite"/>
        </authorList>
    </citation>
    <scope>IDENTIFICATION</scope>
</reference>
<proteinExistence type="predicted"/>
<dbReference type="PANTHER" id="PTHR46467">
    <property type="entry name" value="TETHER CONTAINING UBX DOMAIN FOR GLUT4"/>
    <property type="match status" value="1"/>
</dbReference>
<dbReference type="GO" id="GO:0007165">
    <property type="term" value="P:signal transduction"/>
    <property type="evidence" value="ECO:0007669"/>
    <property type="project" value="InterPro"/>
</dbReference>
<evidence type="ECO:0000259" key="2">
    <source>
        <dbReference type="PROSITE" id="PS50898"/>
    </source>
</evidence>
<feature type="compositionally biased region" description="Basic and acidic residues" evidence="1">
    <location>
        <begin position="190"/>
        <end position="218"/>
    </location>
</feature>
<feature type="compositionally biased region" description="Polar residues" evidence="1">
    <location>
        <begin position="219"/>
        <end position="237"/>
    </location>
</feature>
<dbReference type="Proteomes" id="UP000887575">
    <property type="component" value="Unassembled WGS sequence"/>
</dbReference>
<dbReference type="AlphaFoldDB" id="A0AAF3J3G8"/>
<protein>
    <recommendedName>
        <fullName evidence="2">RBD domain-containing protein</fullName>
    </recommendedName>
</protein>
<feature type="region of interest" description="Disordered" evidence="1">
    <location>
        <begin position="461"/>
        <end position="499"/>
    </location>
</feature>
<dbReference type="GO" id="GO:0005737">
    <property type="term" value="C:cytoplasm"/>
    <property type="evidence" value="ECO:0007669"/>
    <property type="project" value="TreeGrafter"/>
</dbReference>
<dbReference type="WBParaSite" id="MBELARI_LOCUS13845">
    <property type="protein sequence ID" value="MBELARI_LOCUS13845"/>
    <property type="gene ID" value="MBELARI_LOCUS13845"/>
</dbReference>
<dbReference type="InterPro" id="IPR003116">
    <property type="entry name" value="RBD_dom"/>
</dbReference>
<keyword evidence="3" id="KW-1185">Reference proteome</keyword>
<accession>A0AAF3J3G8</accession>
<dbReference type="InterPro" id="IPR059238">
    <property type="entry name" value="UBX1_UBXN9"/>
</dbReference>
<dbReference type="CDD" id="cd17075">
    <property type="entry name" value="UBX1_UBXN9"/>
    <property type="match status" value="1"/>
</dbReference>
<dbReference type="SUPFAM" id="SSF54236">
    <property type="entry name" value="Ubiquitin-like"/>
    <property type="match status" value="1"/>
</dbReference>
<dbReference type="GO" id="GO:0012506">
    <property type="term" value="C:vesicle membrane"/>
    <property type="evidence" value="ECO:0007669"/>
    <property type="project" value="TreeGrafter"/>
</dbReference>
<evidence type="ECO:0000313" key="3">
    <source>
        <dbReference type="Proteomes" id="UP000887575"/>
    </source>
</evidence>
<dbReference type="InterPro" id="IPR021569">
    <property type="entry name" value="TUG-UBL1"/>
</dbReference>
<dbReference type="GO" id="GO:0006886">
    <property type="term" value="P:intracellular protein transport"/>
    <property type="evidence" value="ECO:0007669"/>
    <property type="project" value="TreeGrafter"/>
</dbReference>
<evidence type="ECO:0000256" key="1">
    <source>
        <dbReference type="SAM" id="MobiDB-lite"/>
    </source>
</evidence>
<dbReference type="PANTHER" id="PTHR46467:SF1">
    <property type="entry name" value="TETHER CONTAINING UBX DOMAIN FOR GLUT4"/>
    <property type="match status" value="1"/>
</dbReference>
<dbReference type="CDD" id="cd16105">
    <property type="entry name" value="Ubl_ASPSCR1_like"/>
    <property type="match status" value="1"/>
</dbReference>
<name>A0AAF3J3G8_9BILA</name>
<sequence>MTSLTVVCPNARRCPIKVTPGKLLREVLEEACLKQGYNPEQFELIHQKKRIDLSLPFRLTGLPNNAAVDLREKDNIQETIVEIALQGLDGNRKIGKFSLDATLADMLLYFSKEFEDDLLKFDETLHPSCAFMNKQYQGRKELECTTLRSMGLGSGKVLIRFNRIPMSAMEVAQTEERIEQERRKKEALAAEFQKKRAENEEREKIERERMQKFEEEQRSQPTPSVSRDVISNSNPNSWSFDRHPFQAAISSGPANDRLTYLNSLLNNVDASLAGQTSNGQVNNLVEQLASEGRLHGQQNMSEQYPLMNFKFPEKTTAIEDADMDDQSTSMTAQTGQDIEAPDRQSVLFTKSDQVKQEQQRALLPKAYIETKNRELKLTSWKNTVIRAVLPDRRVLQLLDPEKTLIDVGVAPSSTIYVKFSPPMAACEDIFKVDSVKEVTEEEANQSSKEWLSTNEAYKPWVGTVGPEAPRPMVRRPDENQDAGPSVKREPPMLPKWLKR</sequence>
<evidence type="ECO:0000313" key="4">
    <source>
        <dbReference type="WBParaSite" id="MBELARI_LOCUS13845"/>
    </source>
</evidence>
<dbReference type="PROSITE" id="PS50898">
    <property type="entry name" value="RBD"/>
    <property type="match status" value="1"/>
</dbReference>
<feature type="domain" description="RBD" evidence="2">
    <location>
        <begin position="2"/>
        <end position="71"/>
    </location>
</feature>
<dbReference type="InterPro" id="IPR029071">
    <property type="entry name" value="Ubiquitin-like_domsf"/>
</dbReference>
<feature type="region of interest" description="Disordered" evidence="1">
    <location>
        <begin position="190"/>
        <end position="237"/>
    </location>
</feature>